<evidence type="ECO:0000256" key="4">
    <source>
        <dbReference type="ARBA" id="ARBA00022561"/>
    </source>
</evidence>
<reference evidence="8" key="1">
    <citation type="submission" date="2024-05" db="EMBL/GenBank/DDBJ databases">
        <authorList>
            <person name="Laubscher F."/>
            <person name="Chudzinski V."/>
            <person name="Cordey S."/>
            <person name="Hosszu-Fellous K."/>
            <person name="Kaiser L."/>
        </authorList>
    </citation>
    <scope>NUCLEOTIDE SEQUENCE</scope>
    <source>
        <strain evidence="8">976D4-114</strain>
    </source>
</reference>
<dbReference type="EMBL" id="PP856861">
    <property type="protein sequence ID" value="XBU06408.1"/>
    <property type="molecule type" value="Genomic_DNA"/>
</dbReference>
<name>A0AAU7SSH5_9VIRU</name>
<feature type="region of interest" description="Disordered" evidence="7">
    <location>
        <begin position="669"/>
        <end position="704"/>
    </location>
</feature>
<dbReference type="InterPro" id="IPR004219">
    <property type="entry name" value="TTvirus_Unk"/>
</dbReference>
<proteinExistence type="inferred from homology"/>
<comment type="similarity">
    <text evidence="2 6">Belongs to the anelloviridae capsid protein family.</text>
</comment>
<comment type="function">
    <text evidence="6">Self-assembles to form an icosahedral capsid.</text>
</comment>
<accession>A0AAU7SSH5</accession>
<comment type="subcellular location">
    <subcellularLocation>
        <location evidence="1 6">Virion</location>
    </subcellularLocation>
</comment>
<dbReference type="GO" id="GO:0039615">
    <property type="term" value="C:T=1 icosahedral viral capsid"/>
    <property type="evidence" value="ECO:0007669"/>
    <property type="project" value="UniProtKB-UniRule"/>
</dbReference>
<evidence type="ECO:0000256" key="2">
    <source>
        <dbReference type="ARBA" id="ARBA00006131"/>
    </source>
</evidence>
<keyword evidence="4 6" id="KW-0167">Capsid protein</keyword>
<feature type="compositionally biased region" description="Low complexity" evidence="7">
    <location>
        <begin position="695"/>
        <end position="704"/>
    </location>
</feature>
<feature type="region of interest" description="Disordered" evidence="7">
    <location>
        <begin position="35"/>
        <end position="64"/>
    </location>
</feature>
<evidence type="ECO:0000256" key="6">
    <source>
        <dbReference type="RuleBase" id="RU361230"/>
    </source>
</evidence>
<sequence>MAWGWWRRRRWGARRWRRRRRRRRPVWRRRPRRPLRRRRRRHRTVRRRRGRYGRRRRGWGRRRTVRRRRRKKLYLSQWNPPIVKRCYIRGALPLVLCGSPRANMNYAMHCEDSTPQPEPFGGGMSTVTFSLLVLYDQHQRHLNRWSFPNDQLDLTRYRGCRFRFYRSRDTDFIVTYNIKPPMKMNETTGPNAHPGMLMQMKHKILIPSFLTRPGGRRFISVKIPPPKLFEDKWYPQQDFCKVALISLTATACDFRHPFCSPQTNNPCTTFQVLREPYNKVIGFPTKGEEAYTDFETWLYESGGHYQTFQTEAQFRVPSNTPWGESNSNKDNWQNVWSNTSGIYSKKTDSNFGYHSFQVKGKKKQITDRRNIYFEWETKFKENATHLNPTWQPGHFKQYEYHFGWFSPIFIGPNRYMTQFRPAYMDVTYNPFNDKGEGNLVWFQYLTKPDTEFDPVQCKCVLKDIPLWAAFFGYSDYIESQLGPFQDHETVGICCFVCPYTVPACYKPGRVQMGYVFYDTNFGNGKMPSGLGQIPVFWQSRWRPYLKWQQQVMNDICKTGPFAYRDELKQAQLCAMYTFKFLWGGDLLYPQVIKNPCGDSGVPSSPGRQPRSVQATNPLTMGPQFIFHKFDNRRGFYSAASLKRMLQKPADDELYIKKSKFPRLLTALQEYPGQEDNSSSQEERSELSQEEREAEAPQTQAQVQQQLRQQLKEQLHLRNQLQLVMYQLSRTQANLHLNPQSLAHLT</sequence>
<dbReference type="Pfam" id="PF02956">
    <property type="entry name" value="TT_ORF1"/>
    <property type="match status" value="1"/>
</dbReference>
<evidence type="ECO:0000256" key="7">
    <source>
        <dbReference type="SAM" id="MobiDB-lite"/>
    </source>
</evidence>
<feature type="compositionally biased region" description="Basic and acidic residues" evidence="7">
    <location>
        <begin position="680"/>
        <end position="694"/>
    </location>
</feature>
<keyword evidence="3 6" id="KW-1140">T=1 icosahedral capsid protein</keyword>
<organism evidence="8">
    <name type="scientific">Torque teno virus 42</name>
    <dbReference type="NCBI Taxonomy" id="3163399"/>
    <lineage>
        <taxon>Viruses</taxon>
        <taxon>Monodnaviria</taxon>
        <taxon>Shotokuvirae</taxon>
        <taxon>Commensaviricota</taxon>
        <taxon>Cardeaviricetes</taxon>
        <taxon>Sanitavirales</taxon>
        <taxon>Anelloviridae</taxon>
    </lineage>
</organism>
<evidence type="ECO:0000256" key="5">
    <source>
        <dbReference type="ARBA" id="ARBA00022844"/>
    </source>
</evidence>
<evidence type="ECO:0000256" key="3">
    <source>
        <dbReference type="ARBA" id="ARBA00022431"/>
    </source>
</evidence>
<evidence type="ECO:0000256" key="1">
    <source>
        <dbReference type="ARBA" id="ARBA00004328"/>
    </source>
</evidence>
<keyword evidence="5 6" id="KW-0946">Virion</keyword>
<evidence type="ECO:0000313" key="8">
    <source>
        <dbReference type="EMBL" id="XBU06408.1"/>
    </source>
</evidence>
<protein>
    <recommendedName>
        <fullName evidence="6">Capsid protein</fullName>
    </recommendedName>
</protein>